<feature type="region of interest" description="Disordered" evidence="7">
    <location>
        <begin position="1325"/>
        <end position="1375"/>
    </location>
</feature>
<gene>
    <name evidence="9" type="ORF">ZIOFF_069839</name>
</gene>
<feature type="compositionally biased region" description="Polar residues" evidence="7">
    <location>
        <begin position="33"/>
        <end position="50"/>
    </location>
</feature>
<keyword evidence="6" id="KW-0131">Cell cycle</keyword>
<dbReference type="InterPro" id="IPR026971">
    <property type="entry name" value="CND1/NCAPD3"/>
</dbReference>
<dbReference type="PANTHER" id="PTHR14222">
    <property type="entry name" value="CONDENSIN"/>
    <property type="match status" value="1"/>
</dbReference>
<keyword evidence="4" id="KW-0226">DNA condensation</keyword>
<keyword evidence="3" id="KW-0498">Mitosis</keyword>
<feature type="compositionally biased region" description="Polar residues" evidence="7">
    <location>
        <begin position="1344"/>
        <end position="1360"/>
    </location>
</feature>
<keyword evidence="5" id="KW-0539">Nucleus</keyword>
<dbReference type="GO" id="GO:0007076">
    <property type="term" value="P:mitotic chromosome condensation"/>
    <property type="evidence" value="ECO:0007669"/>
    <property type="project" value="InterPro"/>
</dbReference>
<dbReference type="Pfam" id="PF12717">
    <property type="entry name" value="Cnd1"/>
    <property type="match status" value="1"/>
</dbReference>
<evidence type="ECO:0000313" key="10">
    <source>
        <dbReference type="Proteomes" id="UP000734854"/>
    </source>
</evidence>
<comment type="subcellular location">
    <subcellularLocation>
        <location evidence="1">Nucleus</location>
    </subcellularLocation>
</comment>
<proteinExistence type="predicted"/>
<feature type="compositionally biased region" description="Basic and acidic residues" evidence="7">
    <location>
        <begin position="61"/>
        <end position="78"/>
    </location>
</feature>
<dbReference type="GO" id="GO:0051301">
    <property type="term" value="P:cell division"/>
    <property type="evidence" value="ECO:0007669"/>
    <property type="project" value="UniProtKB-KW"/>
</dbReference>
<sequence length="1375" mass="153388">MLPGQRRSSRDRKAIIGFYRGAMPIPPRDEARQSQSVSPSGIQRTTTSIGSDWPRISARWRLREARRVERRKEDARDEKRKRRERREGQNRHGHGSEDLLHREEEVKMAESRGCEEEVARPKVEATKRAARKEAAKREAAKRVVRKEATKRAVKLIGRPKSIPPLGPCCSLLFIKPYIHLKHNVLPILMWSAKPSLEPKLGLAKSMIGAKLWSAKLGAQARPAASSIAFSWWKKLGWISSWKIVAYMTSKRMRGIQQKIKRLSVLEADARLLSLEPVLRRSGESREEDSALHSVWRFAFATKLDGRGSARAVLPPVLARACRALLGEGVSDDDPPSIKSVSNDKEEEAVNSMLRLLLGRAEEPLNPRAMTNVSSSHVIFKLDLLLIQLFAAFSLAMTHVEVNLDRGAVPFITKMLVPLGYENDAELPQYSNDNAWGVNCLRALIQRCSDSATAIRARALTNTAQLLGLLAVDSDSASHLWDLIGMGKVSFSDLLRSRCQDDKAAVRKAALLLVTKSIKLFGRPVEEVLLKILSSACSDPLVTIRKAAIIALSEACRIYPDGSVITQWLHSVPRLIVDNKTSIQEDCENLFQELVLDRISRASNLNFEKDATSLESLFPEGLFDLLKGTCDSEVAICVRKICACLGKKKKIKVSVVTSLQNTIKISESLWLSTGKSIEKWTAPPGTWQLLSVVSLFTPKAVEWEFLHHHWHLLDKVIEEEHGKNNIDEGGEPNSFMWAGDRVHLLQTIANVSLELPPEPAAELACNLLDRLKNFNMNLSEVNTNYNFSLFCCGGKVRVAQEEDHLVSIRYQFVLCSIGSLLQLYIYGIWSYDITDFIFFLTPQNRRKGTRDASISKLTLKAVTAAFTIGSSIIVCPSANIHGIVAVLHTIITSENSETKSRKLVGSTISFKELALPLYIQSWVTMGKMCLVDDKLAKRYIPLFVQELERSDNAALRNNIMVAMTDFCVRYTALVDCYIHKITISLRDSCEVVRRQTFILLSQLLQRDYVKWRGVLFLRFLLSLVDESAKIRHLADFLFGNILKAKAPLLAYNSFVEAIFFLNDCSIHSFNNETKGGLNNISQLFSIRGTDEKSRSQRMHIYVSLLRQMAPEHLLATSAKLCAEILAAASDGLLNIDDVAGLSVLRDALEILACKEMRIQPIRGSDSSEMDDEGGEGGGNINAARCRVVTQVAKKNLIQIAIPIFIELKQLLESKNSPLTGCLMECLRVLLKDYKSEIDEILVADKQLQKELLYDIQKYEAAKAKSTVAEAIANVQRSESYRSPLNGQNSAGIYTRVAEKLGTQGKLASAVADAAAKAKVMSVLKEANRKTPTPLRAMSVPKLKDTQGSTGVLSSKRPQSVLESLRRRQSFESDEGD</sequence>
<name>A0A8J5CBS3_ZINOF</name>
<reference evidence="9 10" key="1">
    <citation type="submission" date="2020-08" db="EMBL/GenBank/DDBJ databases">
        <title>Plant Genome Project.</title>
        <authorList>
            <person name="Zhang R.-G."/>
        </authorList>
    </citation>
    <scope>NUCLEOTIDE SEQUENCE [LARGE SCALE GENOMIC DNA]</scope>
    <source>
        <tissue evidence="9">Rhizome</tissue>
    </source>
</reference>
<evidence type="ECO:0000256" key="4">
    <source>
        <dbReference type="ARBA" id="ARBA00023067"/>
    </source>
</evidence>
<dbReference type="PANTHER" id="PTHR14222:SF1">
    <property type="entry name" value="CONDENSIN-2 COMPLEX SUBUNIT D3"/>
    <property type="match status" value="1"/>
</dbReference>
<dbReference type="InterPro" id="IPR011989">
    <property type="entry name" value="ARM-like"/>
</dbReference>
<feature type="region of interest" description="Disordered" evidence="7">
    <location>
        <begin position="1"/>
        <end position="98"/>
    </location>
</feature>
<evidence type="ECO:0000256" key="7">
    <source>
        <dbReference type="SAM" id="MobiDB-lite"/>
    </source>
</evidence>
<evidence type="ECO:0000259" key="8">
    <source>
        <dbReference type="Pfam" id="PF12717"/>
    </source>
</evidence>
<dbReference type="GO" id="GO:0000796">
    <property type="term" value="C:condensin complex"/>
    <property type="evidence" value="ECO:0007669"/>
    <property type="project" value="TreeGrafter"/>
</dbReference>
<organism evidence="9 10">
    <name type="scientific">Zingiber officinale</name>
    <name type="common">Ginger</name>
    <name type="synonym">Amomum zingiber</name>
    <dbReference type="NCBI Taxonomy" id="94328"/>
    <lineage>
        <taxon>Eukaryota</taxon>
        <taxon>Viridiplantae</taxon>
        <taxon>Streptophyta</taxon>
        <taxon>Embryophyta</taxon>
        <taxon>Tracheophyta</taxon>
        <taxon>Spermatophyta</taxon>
        <taxon>Magnoliopsida</taxon>
        <taxon>Liliopsida</taxon>
        <taxon>Zingiberales</taxon>
        <taxon>Zingiberaceae</taxon>
        <taxon>Zingiber</taxon>
    </lineage>
</organism>
<protein>
    <recommendedName>
        <fullName evidence="8">Condensin complex subunit 1 C-terminal domain-containing protein</fullName>
    </recommendedName>
</protein>
<evidence type="ECO:0000256" key="2">
    <source>
        <dbReference type="ARBA" id="ARBA00022618"/>
    </source>
</evidence>
<accession>A0A8J5CBS3</accession>
<comment type="caution">
    <text evidence="9">The sequence shown here is derived from an EMBL/GenBank/DDBJ whole genome shotgun (WGS) entry which is preliminary data.</text>
</comment>
<evidence type="ECO:0000256" key="3">
    <source>
        <dbReference type="ARBA" id="ARBA00022776"/>
    </source>
</evidence>
<dbReference type="InterPro" id="IPR016024">
    <property type="entry name" value="ARM-type_fold"/>
</dbReference>
<feature type="domain" description="Condensin complex subunit 1 C-terminal" evidence="8">
    <location>
        <begin position="954"/>
        <end position="1110"/>
    </location>
</feature>
<dbReference type="SUPFAM" id="SSF48371">
    <property type="entry name" value="ARM repeat"/>
    <property type="match status" value="1"/>
</dbReference>
<dbReference type="EMBL" id="JACMSC010000020">
    <property type="protein sequence ID" value="KAG6472379.1"/>
    <property type="molecule type" value="Genomic_DNA"/>
</dbReference>
<dbReference type="Proteomes" id="UP000734854">
    <property type="component" value="Unassembled WGS sequence"/>
</dbReference>
<evidence type="ECO:0000256" key="1">
    <source>
        <dbReference type="ARBA" id="ARBA00004123"/>
    </source>
</evidence>
<evidence type="ECO:0000256" key="5">
    <source>
        <dbReference type="ARBA" id="ARBA00023242"/>
    </source>
</evidence>
<dbReference type="Gene3D" id="1.25.10.10">
    <property type="entry name" value="Leucine-rich Repeat Variant"/>
    <property type="match status" value="1"/>
</dbReference>
<dbReference type="GO" id="GO:0005634">
    <property type="term" value="C:nucleus"/>
    <property type="evidence" value="ECO:0007669"/>
    <property type="project" value="UniProtKB-SubCell"/>
</dbReference>
<keyword evidence="2" id="KW-0132">Cell division</keyword>
<evidence type="ECO:0000313" key="9">
    <source>
        <dbReference type="EMBL" id="KAG6472379.1"/>
    </source>
</evidence>
<feature type="compositionally biased region" description="Basic and acidic residues" evidence="7">
    <location>
        <begin position="85"/>
        <end position="98"/>
    </location>
</feature>
<dbReference type="InterPro" id="IPR032682">
    <property type="entry name" value="Cnd1_C"/>
</dbReference>
<evidence type="ECO:0000256" key="6">
    <source>
        <dbReference type="ARBA" id="ARBA00023306"/>
    </source>
</evidence>
<keyword evidence="10" id="KW-1185">Reference proteome</keyword>
<dbReference type="GO" id="GO:0000779">
    <property type="term" value="C:condensed chromosome, centromeric region"/>
    <property type="evidence" value="ECO:0007669"/>
    <property type="project" value="TreeGrafter"/>
</dbReference>
<dbReference type="GO" id="GO:0010032">
    <property type="term" value="P:meiotic chromosome condensation"/>
    <property type="evidence" value="ECO:0007669"/>
    <property type="project" value="TreeGrafter"/>
</dbReference>
<dbReference type="GO" id="GO:0042393">
    <property type="term" value="F:histone binding"/>
    <property type="evidence" value="ECO:0007669"/>
    <property type="project" value="TreeGrafter"/>
</dbReference>